<dbReference type="EMBL" id="JBHSCX010000020">
    <property type="protein sequence ID" value="MFC4363530.1"/>
    <property type="molecule type" value="Genomic_DNA"/>
</dbReference>
<protein>
    <submittedName>
        <fullName evidence="4">TetR/AcrR family transcriptional regulator</fullName>
    </submittedName>
</protein>
<dbReference type="Proteomes" id="UP001595840">
    <property type="component" value="Unassembled WGS sequence"/>
</dbReference>
<feature type="domain" description="HTH tetR-type" evidence="3">
    <location>
        <begin position="14"/>
        <end position="74"/>
    </location>
</feature>
<dbReference type="RefSeq" id="WP_290261415.1">
    <property type="nucleotide sequence ID" value="NZ_JAUFQG010000004.1"/>
</dbReference>
<reference evidence="5" key="1">
    <citation type="journal article" date="2019" name="Int. J. Syst. Evol. Microbiol.">
        <title>The Global Catalogue of Microorganisms (GCM) 10K type strain sequencing project: providing services to taxonomists for standard genome sequencing and annotation.</title>
        <authorList>
            <consortium name="The Broad Institute Genomics Platform"/>
            <consortium name="The Broad Institute Genome Sequencing Center for Infectious Disease"/>
            <person name="Wu L."/>
            <person name="Ma J."/>
        </authorList>
    </citation>
    <scope>NUCLEOTIDE SEQUENCE [LARGE SCALE GENOMIC DNA]</scope>
    <source>
        <strain evidence="5">CECT 8570</strain>
    </source>
</reference>
<dbReference type="PROSITE" id="PS50977">
    <property type="entry name" value="HTH_TETR_2"/>
    <property type="match status" value="1"/>
</dbReference>
<accession>A0ABV8V6J3</accession>
<dbReference type="Pfam" id="PF14246">
    <property type="entry name" value="TetR_C_7"/>
    <property type="match status" value="1"/>
</dbReference>
<dbReference type="InterPro" id="IPR050109">
    <property type="entry name" value="HTH-type_TetR-like_transc_reg"/>
</dbReference>
<evidence type="ECO:0000256" key="1">
    <source>
        <dbReference type="ARBA" id="ARBA00023125"/>
    </source>
</evidence>
<dbReference type="Gene3D" id="1.10.10.60">
    <property type="entry name" value="Homeodomain-like"/>
    <property type="match status" value="1"/>
</dbReference>
<proteinExistence type="predicted"/>
<dbReference type="InterPro" id="IPR039536">
    <property type="entry name" value="TetR_C_Proteobacteria"/>
</dbReference>
<dbReference type="PRINTS" id="PR00455">
    <property type="entry name" value="HTHTETR"/>
</dbReference>
<evidence type="ECO:0000259" key="3">
    <source>
        <dbReference type="PROSITE" id="PS50977"/>
    </source>
</evidence>
<sequence length="212" mass="23737">MNDTTKNKTRGRSEEKRQQIIDAASHLFTEQGFLSTSMDQVAETAGVSKQTVYSHFGTKDDLFKFCIENRCIASALNEDIFVDTLPVKTVLMAFAHHFQELILSREAIQLCRLCATNAELHPEISDMFFSAGPAQVESSLQNYLTKQNRLGNIQCDNIAIAADQLLCILKGSAHFKALLGLPNQDCLDAIDQYLEKSVDMFLHFYPPKPQSS</sequence>
<dbReference type="PANTHER" id="PTHR30055:SF146">
    <property type="entry name" value="HTH-TYPE TRANSCRIPTIONAL DUAL REGULATOR CECR"/>
    <property type="match status" value="1"/>
</dbReference>
<dbReference type="InterPro" id="IPR001647">
    <property type="entry name" value="HTH_TetR"/>
</dbReference>
<comment type="caution">
    <text evidence="4">The sequence shown here is derived from an EMBL/GenBank/DDBJ whole genome shotgun (WGS) entry which is preliminary data.</text>
</comment>
<evidence type="ECO:0000313" key="4">
    <source>
        <dbReference type="EMBL" id="MFC4363530.1"/>
    </source>
</evidence>
<dbReference type="Pfam" id="PF00440">
    <property type="entry name" value="TetR_N"/>
    <property type="match status" value="1"/>
</dbReference>
<dbReference type="SUPFAM" id="SSF46689">
    <property type="entry name" value="Homeodomain-like"/>
    <property type="match status" value="1"/>
</dbReference>
<evidence type="ECO:0000313" key="5">
    <source>
        <dbReference type="Proteomes" id="UP001595840"/>
    </source>
</evidence>
<evidence type="ECO:0000256" key="2">
    <source>
        <dbReference type="PROSITE-ProRule" id="PRU00335"/>
    </source>
</evidence>
<keyword evidence="1 2" id="KW-0238">DNA-binding</keyword>
<dbReference type="Gene3D" id="1.10.357.10">
    <property type="entry name" value="Tetracycline Repressor, domain 2"/>
    <property type="match status" value="1"/>
</dbReference>
<name>A0ABV8V6J3_9GAMM</name>
<organism evidence="4 5">
    <name type="scientific">Simiduia curdlanivorans</name>
    <dbReference type="NCBI Taxonomy" id="1492769"/>
    <lineage>
        <taxon>Bacteria</taxon>
        <taxon>Pseudomonadati</taxon>
        <taxon>Pseudomonadota</taxon>
        <taxon>Gammaproteobacteria</taxon>
        <taxon>Cellvibrionales</taxon>
        <taxon>Cellvibrionaceae</taxon>
        <taxon>Simiduia</taxon>
    </lineage>
</organism>
<keyword evidence="5" id="KW-1185">Reference proteome</keyword>
<dbReference type="InterPro" id="IPR009057">
    <property type="entry name" value="Homeodomain-like_sf"/>
</dbReference>
<gene>
    <name evidence="4" type="ORF">ACFOX3_14540</name>
</gene>
<dbReference type="PANTHER" id="PTHR30055">
    <property type="entry name" value="HTH-TYPE TRANSCRIPTIONAL REGULATOR RUTR"/>
    <property type="match status" value="1"/>
</dbReference>
<feature type="DNA-binding region" description="H-T-H motif" evidence="2">
    <location>
        <begin position="37"/>
        <end position="56"/>
    </location>
</feature>